<comment type="caution">
    <text evidence="1">The sequence shown here is derived from an EMBL/GenBank/DDBJ whole genome shotgun (WGS) entry which is preliminary data.</text>
</comment>
<dbReference type="AlphaFoldDB" id="A0A2U3BC29"/>
<proteinExistence type="predicted"/>
<reference evidence="1 2" key="1">
    <citation type="submission" date="2018-05" db="EMBL/GenBank/DDBJ databases">
        <title>Vibrio limimaris sp. nov., isolated from marine sediment.</title>
        <authorList>
            <person name="Li C.-M."/>
        </authorList>
    </citation>
    <scope>NUCLEOTIDE SEQUENCE [LARGE SCALE GENOMIC DNA]</scope>
    <source>
        <strain evidence="1 2">E4404</strain>
    </source>
</reference>
<sequence length="332" mass="36379">MTEANGIFDNLPHSVNEFLNDCEALELEINDALVLSLDNNQPALTEQIQARINQVASRIPVIADDMNVITEQLCWETLTELGTVAKLEAQDKHGTELQYSFNLLYLPVSYQGTYSNLDLTSLLTDLATLPHKLGVLNNIQSLMISPFALPLATATDTELRIRLFETLIKQHLGRNPDMSVLLSGQDFAEHPDLEMTLRTAYFPALLIQPTPLSDSQDVDSIAEMETNSELYDGLKAVLSKADNINLITSPTIIPVAVESALAFQGQELGRLYKELAGKQKETSNMDVVYNSDGITLTLTQNGNYIEASNIEVPTIAIAETVMGAIRNAAEGA</sequence>
<accession>A0A2U3BC29</accession>
<gene>
    <name evidence="1" type="ORF">DI392_04295</name>
</gene>
<keyword evidence="2" id="KW-1185">Reference proteome</keyword>
<evidence type="ECO:0000313" key="2">
    <source>
        <dbReference type="Proteomes" id="UP000245362"/>
    </source>
</evidence>
<organism evidence="1 2">
    <name type="scientific">Vibrio albus</name>
    <dbReference type="NCBI Taxonomy" id="2200953"/>
    <lineage>
        <taxon>Bacteria</taxon>
        <taxon>Pseudomonadati</taxon>
        <taxon>Pseudomonadota</taxon>
        <taxon>Gammaproteobacteria</taxon>
        <taxon>Vibrionales</taxon>
        <taxon>Vibrionaceae</taxon>
        <taxon>Vibrio</taxon>
    </lineage>
</organism>
<dbReference type="EMBL" id="QFWT01000002">
    <property type="protein sequence ID" value="PWI34338.1"/>
    <property type="molecule type" value="Genomic_DNA"/>
</dbReference>
<dbReference type="Proteomes" id="UP000245362">
    <property type="component" value="Unassembled WGS sequence"/>
</dbReference>
<evidence type="ECO:0000313" key="1">
    <source>
        <dbReference type="EMBL" id="PWI34338.1"/>
    </source>
</evidence>
<protein>
    <submittedName>
        <fullName evidence="1">Uncharacterized protein</fullName>
    </submittedName>
</protein>
<dbReference type="RefSeq" id="WP_109318676.1">
    <property type="nucleotide sequence ID" value="NZ_QFWT01000002.1"/>
</dbReference>
<name>A0A2U3BC29_9VIBR</name>